<accession>A0A445CVK7</accession>
<dbReference type="PANTHER" id="PTHR34567:SF9">
    <property type="entry name" value="CONTAINING PROTEIN, PUTATIVE-RELATED"/>
    <property type="match status" value="1"/>
</dbReference>
<comment type="caution">
    <text evidence="2">The sequence shown here is derived from an EMBL/GenBank/DDBJ whole genome shotgun (WGS) entry which is preliminary data.</text>
</comment>
<evidence type="ECO:0000256" key="1">
    <source>
        <dbReference type="SAM" id="MobiDB-lite"/>
    </source>
</evidence>
<gene>
    <name evidence="2" type="ORF">Ahy_A06g030217</name>
</gene>
<organism evidence="2 3">
    <name type="scientific">Arachis hypogaea</name>
    <name type="common">Peanut</name>
    <dbReference type="NCBI Taxonomy" id="3818"/>
    <lineage>
        <taxon>Eukaryota</taxon>
        <taxon>Viridiplantae</taxon>
        <taxon>Streptophyta</taxon>
        <taxon>Embryophyta</taxon>
        <taxon>Tracheophyta</taxon>
        <taxon>Spermatophyta</taxon>
        <taxon>Magnoliopsida</taxon>
        <taxon>eudicotyledons</taxon>
        <taxon>Gunneridae</taxon>
        <taxon>Pentapetalae</taxon>
        <taxon>rosids</taxon>
        <taxon>fabids</taxon>
        <taxon>Fabales</taxon>
        <taxon>Fabaceae</taxon>
        <taxon>Papilionoideae</taxon>
        <taxon>50 kb inversion clade</taxon>
        <taxon>dalbergioids sensu lato</taxon>
        <taxon>Dalbergieae</taxon>
        <taxon>Pterocarpus clade</taxon>
        <taxon>Arachis</taxon>
    </lineage>
</organism>
<dbReference type="STRING" id="3818.A0A445CVK7"/>
<sequence>MGKWDHRRPRRFFRRQRSPLHPSVFYDINAPLPDFSQDGVPLWEKKYCTLIGSVPWQKIVDSKYSINCHGNVLNWNDSAAEEAFHNAKNLYRARMNNLPSDISLPDPNMYVDQIDWNPYIDPKLIKEVDSTYFPVPGDEKESSNKIKQTKISLDDENAWDCAGDTSPSRAFENRVQDSQEDYDVDDPGNVDNTENPWERSIPQRNGGLNNNAWEGGCINSSSWNERRDPNIHSEVWKSGYSAWGNDCKGFLSQKDKGWDNVRDNSWCQQKSDNLVVGSNTWNCKSSQQNATSGSTGWGNVRDSSWCQQKSNNLFNSGKPWNCKSSKQNTTPGSTRWCDDRDSSWCQQHSNNLVNKGNPGRNNNANMQGWEQWENSLVTSNSQFRRNNGGMTPWNQRFQRKEGYDQQTFDHNGSQFQRDDRQTGQYWRRENSKKRNFAYH</sequence>
<evidence type="ECO:0000313" key="2">
    <source>
        <dbReference type="EMBL" id="RYR54966.1"/>
    </source>
</evidence>
<dbReference type="EMBL" id="SDMP01000006">
    <property type="protein sequence ID" value="RYR54966.1"/>
    <property type="molecule type" value="Genomic_DNA"/>
</dbReference>
<dbReference type="Proteomes" id="UP000289738">
    <property type="component" value="Chromosome A06"/>
</dbReference>
<dbReference type="OrthoDB" id="1888797at2759"/>
<reference evidence="2 3" key="1">
    <citation type="submission" date="2019-01" db="EMBL/GenBank/DDBJ databases">
        <title>Sequencing of cultivated peanut Arachis hypogaea provides insights into genome evolution and oil improvement.</title>
        <authorList>
            <person name="Chen X."/>
        </authorList>
    </citation>
    <scope>NUCLEOTIDE SEQUENCE [LARGE SCALE GENOMIC DNA]</scope>
    <source>
        <strain evidence="3">cv. Fuhuasheng</strain>
        <tissue evidence="2">Leaves</tissue>
    </source>
</reference>
<name>A0A445CVK7_ARAHY</name>
<keyword evidence="3" id="KW-1185">Reference proteome</keyword>
<dbReference type="Gramene" id="arahy.Tifrunner.gnm2.ann2.Ah06g372800.1">
    <property type="protein sequence ID" value="arahy.Tifrunner.gnm2.ann2.Ah06g372800.1-CDS"/>
    <property type="gene ID" value="arahy.Tifrunner.gnm2.ann2.Ah06g372800"/>
</dbReference>
<feature type="region of interest" description="Disordered" evidence="1">
    <location>
        <begin position="165"/>
        <end position="208"/>
    </location>
</feature>
<dbReference type="AlphaFoldDB" id="A0A445CVK7"/>
<proteinExistence type="predicted"/>
<feature type="compositionally biased region" description="Acidic residues" evidence="1">
    <location>
        <begin position="178"/>
        <end position="188"/>
    </location>
</feature>
<protein>
    <submittedName>
        <fullName evidence="2">Uncharacterized protein</fullName>
    </submittedName>
</protein>
<evidence type="ECO:0000313" key="3">
    <source>
        <dbReference type="Proteomes" id="UP000289738"/>
    </source>
</evidence>
<dbReference type="PANTHER" id="PTHR34567">
    <property type="entry name" value="FK506-BINDING-LIKE PROTEIN"/>
    <property type="match status" value="1"/>
</dbReference>